<evidence type="ECO:0000313" key="2">
    <source>
        <dbReference type="EMBL" id="CAB4204010.1"/>
    </source>
</evidence>
<dbReference type="EMBL" id="LR797343">
    <property type="protein sequence ID" value="CAB4204010.1"/>
    <property type="molecule type" value="Genomic_DNA"/>
</dbReference>
<gene>
    <name evidence="1" type="ORF">UFOVP1116_5</name>
    <name evidence="2" type="ORF">UFOVP1391_25</name>
    <name evidence="3" type="ORF">UFOVP1480_34</name>
    <name evidence="4" type="ORF">UFOVP1568_18</name>
</gene>
<dbReference type="EMBL" id="LR797430">
    <property type="protein sequence ID" value="CAB4215639.1"/>
    <property type="molecule type" value="Genomic_DNA"/>
</dbReference>
<sequence length="59" mass="6588">MFKHLIAKSDSATSPEDKMTDEEIFTAVATEFCKLKVAKSHVSWNRSKMKRDAAKAASL</sequence>
<proteinExistence type="predicted"/>
<accession>A0A6J5SL50</accession>
<evidence type="ECO:0000313" key="3">
    <source>
        <dbReference type="EMBL" id="CAB4215639.1"/>
    </source>
</evidence>
<protein>
    <submittedName>
        <fullName evidence="3">Uncharacterized protein</fullName>
    </submittedName>
</protein>
<name>A0A6J5SL50_9CAUD</name>
<reference evidence="3" key="1">
    <citation type="submission" date="2020-05" db="EMBL/GenBank/DDBJ databases">
        <authorList>
            <person name="Chiriac C."/>
            <person name="Salcher M."/>
            <person name="Ghai R."/>
            <person name="Kavagutti S V."/>
        </authorList>
    </citation>
    <scope>NUCLEOTIDE SEQUENCE</scope>
</reference>
<dbReference type="EMBL" id="LR798405">
    <property type="protein sequence ID" value="CAB5229836.1"/>
    <property type="molecule type" value="Genomic_DNA"/>
</dbReference>
<evidence type="ECO:0000313" key="4">
    <source>
        <dbReference type="EMBL" id="CAB5229836.1"/>
    </source>
</evidence>
<evidence type="ECO:0000313" key="1">
    <source>
        <dbReference type="EMBL" id="CAB4184447.1"/>
    </source>
</evidence>
<organism evidence="3">
    <name type="scientific">uncultured Caudovirales phage</name>
    <dbReference type="NCBI Taxonomy" id="2100421"/>
    <lineage>
        <taxon>Viruses</taxon>
        <taxon>Duplodnaviria</taxon>
        <taxon>Heunggongvirae</taxon>
        <taxon>Uroviricota</taxon>
        <taxon>Caudoviricetes</taxon>
        <taxon>Peduoviridae</taxon>
        <taxon>Maltschvirus</taxon>
        <taxon>Maltschvirus maltsch</taxon>
    </lineage>
</organism>
<dbReference type="EMBL" id="LR797066">
    <property type="protein sequence ID" value="CAB4184447.1"/>
    <property type="molecule type" value="Genomic_DNA"/>
</dbReference>